<dbReference type="SUPFAM" id="SSF52172">
    <property type="entry name" value="CheY-like"/>
    <property type="match status" value="1"/>
</dbReference>
<reference evidence="5" key="1">
    <citation type="journal article" date="2019" name="Int. J. Syst. Evol. Microbiol.">
        <title>The Global Catalogue of Microorganisms (GCM) 10K type strain sequencing project: providing services to taxonomists for standard genome sequencing and annotation.</title>
        <authorList>
            <consortium name="The Broad Institute Genomics Platform"/>
            <consortium name="The Broad Institute Genome Sequencing Center for Infectious Disease"/>
            <person name="Wu L."/>
            <person name="Ma J."/>
        </authorList>
    </citation>
    <scope>NUCLEOTIDE SEQUENCE [LARGE SCALE GENOMIC DNA]</scope>
    <source>
        <strain evidence="5">JCM 16902</strain>
    </source>
</reference>
<comment type="caution">
    <text evidence="4">The sequence shown here is derived from an EMBL/GenBank/DDBJ whole genome shotgun (WGS) entry which is preliminary data.</text>
</comment>
<protein>
    <recommendedName>
        <fullName evidence="3">Response regulatory domain-containing protein</fullName>
    </recommendedName>
</protein>
<organism evidence="4 5">
    <name type="scientific">Kineosporia mesophila</name>
    <dbReference type="NCBI Taxonomy" id="566012"/>
    <lineage>
        <taxon>Bacteria</taxon>
        <taxon>Bacillati</taxon>
        <taxon>Actinomycetota</taxon>
        <taxon>Actinomycetes</taxon>
        <taxon>Kineosporiales</taxon>
        <taxon>Kineosporiaceae</taxon>
        <taxon>Kineosporia</taxon>
    </lineage>
</organism>
<dbReference type="InterPro" id="IPR001789">
    <property type="entry name" value="Sig_transdc_resp-reg_receiver"/>
</dbReference>
<gene>
    <name evidence="4" type="ORF">GCM10022223_48930</name>
</gene>
<dbReference type="Proteomes" id="UP001501074">
    <property type="component" value="Unassembled WGS sequence"/>
</dbReference>
<keyword evidence="5" id="KW-1185">Reference proteome</keyword>
<dbReference type="InterPro" id="IPR011006">
    <property type="entry name" value="CheY-like_superfamily"/>
</dbReference>
<dbReference type="EMBL" id="BAAAZO010000009">
    <property type="protein sequence ID" value="GAA3625940.1"/>
    <property type="molecule type" value="Genomic_DNA"/>
</dbReference>
<feature type="modified residue" description="4-aspartylphosphate" evidence="1">
    <location>
        <position position="106"/>
    </location>
</feature>
<dbReference type="PROSITE" id="PS50110">
    <property type="entry name" value="RESPONSE_REGULATORY"/>
    <property type="match status" value="1"/>
</dbReference>
<keyword evidence="1" id="KW-0597">Phosphoprotein</keyword>
<proteinExistence type="predicted"/>
<name>A0ABP7A6H2_9ACTN</name>
<evidence type="ECO:0000256" key="2">
    <source>
        <dbReference type="SAM" id="MobiDB-lite"/>
    </source>
</evidence>
<evidence type="ECO:0000313" key="4">
    <source>
        <dbReference type="EMBL" id="GAA3625940.1"/>
    </source>
</evidence>
<feature type="region of interest" description="Disordered" evidence="2">
    <location>
        <begin position="1"/>
        <end position="25"/>
    </location>
</feature>
<dbReference type="Gene3D" id="3.40.50.2300">
    <property type="match status" value="1"/>
</dbReference>
<evidence type="ECO:0000259" key="3">
    <source>
        <dbReference type="PROSITE" id="PS50110"/>
    </source>
</evidence>
<evidence type="ECO:0000256" key="1">
    <source>
        <dbReference type="PROSITE-ProRule" id="PRU00169"/>
    </source>
</evidence>
<feature type="domain" description="Response regulatory" evidence="3">
    <location>
        <begin position="51"/>
        <end position="170"/>
    </location>
</feature>
<sequence>MTTTPTRPGAVATTGNHSGSGLDHVATAPAADHEDARLTGGAPVSGTRPISLLLYSDDVDTRTKVRTAIGKRLAADLPPVEWTEVATPAAVVSAADAGGFDVLILDGEAVPAGGMGMCRQLKEEIFECPPVLVLTGRPQDAWLATWSRADAAVPHPLDPRALAEAVSVLARRRRG</sequence>
<dbReference type="SMART" id="SM00448">
    <property type="entry name" value="REC"/>
    <property type="match status" value="1"/>
</dbReference>
<evidence type="ECO:0000313" key="5">
    <source>
        <dbReference type="Proteomes" id="UP001501074"/>
    </source>
</evidence>
<accession>A0ABP7A6H2</accession>